<protein>
    <submittedName>
        <fullName evidence="1">9057_t:CDS:1</fullName>
    </submittedName>
</protein>
<reference evidence="1" key="1">
    <citation type="submission" date="2021-06" db="EMBL/GenBank/DDBJ databases">
        <authorList>
            <person name="Kallberg Y."/>
            <person name="Tangrot J."/>
            <person name="Rosling A."/>
        </authorList>
    </citation>
    <scope>NUCLEOTIDE SEQUENCE</scope>
    <source>
        <strain evidence="1">28 12/20/2015</strain>
    </source>
</reference>
<evidence type="ECO:0000313" key="1">
    <source>
        <dbReference type="EMBL" id="CAG8504246.1"/>
    </source>
</evidence>
<accession>A0ACA9L3N2</accession>
<organism evidence="1 2">
    <name type="scientific">Cetraspora pellucida</name>
    <dbReference type="NCBI Taxonomy" id="1433469"/>
    <lineage>
        <taxon>Eukaryota</taxon>
        <taxon>Fungi</taxon>
        <taxon>Fungi incertae sedis</taxon>
        <taxon>Mucoromycota</taxon>
        <taxon>Glomeromycotina</taxon>
        <taxon>Glomeromycetes</taxon>
        <taxon>Diversisporales</taxon>
        <taxon>Gigasporaceae</taxon>
        <taxon>Cetraspora</taxon>
    </lineage>
</organism>
<dbReference type="Proteomes" id="UP000789366">
    <property type="component" value="Unassembled WGS sequence"/>
</dbReference>
<comment type="caution">
    <text evidence="1">The sequence shown here is derived from an EMBL/GenBank/DDBJ whole genome shotgun (WGS) entry which is preliminary data.</text>
</comment>
<evidence type="ECO:0000313" key="2">
    <source>
        <dbReference type="Proteomes" id="UP000789366"/>
    </source>
</evidence>
<dbReference type="EMBL" id="CAJVPW010002342">
    <property type="protein sequence ID" value="CAG8504246.1"/>
    <property type="molecule type" value="Genomic_DNA"/>
</dbReference>
<sequence>ENDEMIDKIKDYINACYLSAMEAVWHIFKYKITSQLPSVTCLPVHLPEQEGCQQCIVKPYKPNHTHVTRMNIIRLCVSEKYYLHMLLSCCVARLFRELCIVNGTLYSNFQDAAHAFGLLKDINKNEQCFAKAVTYKCTSAQLRLLFCHLILEGMMTQSVWQIHHELLSANYINKKDDIQQGENEALMWIASFLEEHRHRKTFLINVICIAIRCLKKIILPCVTTGLAALNYDEGHTAHSLFCIPIEDNDEGYKCQISLDNNHAKLIQKSLVIIKNKLPIAQKGNIEAVDIFLRKLCNNDLPFGRKIFIEIGDFHQVTPVILHSGRTAIILETIKILSTNRQNRRYVDGEDALLALLKIIYEINNVIDFAFPETVLNDLNKCQKCAILCLLNSEVESIN</sequence>
<name>A0ACA9L3N2_9GLOM</name>
<gene>
    <name evidence="1" type="ORF">SPELUC_LOCUS3161</name>
</gene>
<proteinExistence type="predicted"/>
<feature type="non-terminal residue" evidence="1">
    <location>
        <position position="1"/>
    </location>
</feature>
<keyword evidence="2" id="KW-1185">Reference proteome</keyword>